<proteinExistence type="predicted"/>
<dbReference type="OrthoDB" id="789612at2"/>
<dbReference type="Proteomes" id="UP000318669">
    <property type="component" value="Unassembled WGS sequence"/>
</dbReference>
<accession>A0A553BFI5</accession>
<protein>
    <submittedName>
        <fullName evidence="1">Uncharacterized protein</fullName>
    </submittedName>
</protein>
<dbReference type="Pfam" id="PF19630">
    <property type="entry name" value="DUF6134"/>
    <property type="match status" value="1"/>
</dbReference>
<evidence type="ECO:0000313" key="1">
    <source>
        <dbReference type="EMBL" id="TRX07014.1"/>
    </source>
</evidence>
<dbReference type="EMBL" id="VJZL01000028">
    <property type="protein sequence ID" value="TRX07014.1"/>
    <property type="molecule type" value="Genomic_DNA"/>
</dbReference>
<sequence length="173" mass="19823">MNYKIIRGGNDIGRLQLEKKIVGNKSNLLLISEIKTHLFFLITVSVKESSTFENGKLIHSSQFRKTNGIIKLDKQTSFVTDKYEVMENGEKEKLSFPFIGTNLLSMYFLEPIDTQLVYCDKQQCFTKVTKTHDGGYKIKLPDGNSNSFYYEGGICTKIKINNSFYSIEIIHEP</sequence>
<dbReference type="AlphaFoldDB" id="A0A553BFI5"/>
<dbReference type="RefSeq" id="WP_144064953.1">
    <property type="nucleotide sequence ID" value="NZ_VJZL01000028.1"/>
</dbReference>
<organism evidence="1 2">
    <name type="scientific">Flavobacterium gawalongense</name>
    <dbReference type="NCBI Taxonomy" id="2594432"/>
    <lineage>
        <taxon>Bacteria</taxon>
        <taxon>Pseudomonadati</taxon>
        <taxon>Bacteroidota</taxon>
        <taxon>Flavobacteriia</taxon>
        <taxon>Flavobacteriales</taxon>
        <taxon>Flavobacteriaceae</taxon>
        <taxon>Flavobacterium</taxon>
    </lineage>
</organism>
<comment type="caution">
    <text evidence="1">The sequence shown here is derived from an EMBL/GenBank/DDBJ whole genome shotgun (WGS) entry which is preliminary data.</text>
</comment>
<reference evidence="1 2" key="1">
    <citation type="submission" date="2019-07" db="EMBL/GenBank/DDBJ databases">
        <title>Novel species of Flavobacterium.</title>
        <authorList>
            <person name="Liu Q."/>
            <person name="Xin Y.-H."/>
        </authorList>
    </citation>
    <scope>NUCLEOTIDE SEQUENCE [LARGE SCALE GENOMIC DNA]</scope>
    <source>
        <strain evidence="1 2">GSR22</strain>
    </source>
</reference>
<name>A0A553BFI5_9FLAO</name>
<evidence type="ECO:0000313" key="2">
    <source>
        <dbReference type="Proteomes" id="UP000318669"/>
    </source>
</evidence>
<dbReference type="InterPro" id="IPR045767">
    <property type="entry name" value="DUF6134"/>
</dbReference>
<gene>
    <name evidence="1" type="ORF">FNW11_13395</name>
</gene>